<protein>
    <submittedName>
        <fullName evidence="3">Uncharacterized protein</fullName>
    </submittedName>
</protein>
<sequence>MSSTPPSVGRPQLSRTPHSPPSPDLQGRTNKPIKLHHSTSKLESILSSLSDSTNISRHQVDIAQRQLDSLLTSEKSLERENQSLRSSLKEERSSHQVTKKDWEMAQWSVRRLRKENDILLRKYSKVDVELAKEKEKYERAREKLEKEVKDHLTTTKELSRVKEEITLLKAMRRPEVSDPTDEVQQVETDSESMEKENKYLIRKNMDLEIEFENYKQDRSAKTLELINELGRMLGDGGGKDIL</sequence>
<proteinExistence type="predicted"/>
<evidence type="ECO:0000256" key="2">
    <source>
        <dbReference type="SAM" id="MobiDB-lite"/>
    </source>
</evidence>
<dbReference type="AlphaFoldDB" id="A0A1B9IHS7"/>
<dbReference type="Proteomes" id="UP000092583">
    <property type="component" value="Unassembled WGS sequence"/>
</dbReference>
<organism evidence="3 4">
    <name type="scientific">Kwoniella mangroviensis CBS 10435</name>
    <dbReference type="NCBI Taxonomy" id="1331196"/>
    <lineage>
        <taxon>Eukaryota</taxon>
        <taxon>Fungi</taxon>
        <taxon>Dikarya</taxon>
        <taxon>Basidiomycota</taxon>
        <taxon>Agaricomycotina</taxon>
        <taxon>Tremellomycetes</taxon>
        <taxon>Tremellales</taxon>
        <taxon>Cryptococcaceae</taxon>
        <taxon>Kwoniella</taxon>
    </lineage>
</organism>
<reference evidence="4" key="2">
    <citation type="submission" date="2013-12" db="EMBL/GenBank/DDBJ databases">
        <title>Evolution of pathogenesis and genome organization in the Tremellales.</title>
        <authorList>
            <person name="Cuomo C."/>
            <person name="Litvintseva A."/>
            <person name="Heitman J."/>
            <person name="Chen Y."/>
            <person name="Sun S."/>
            <person name="Springer D."/>
            <person name="Dromer F."/>
            <person name="Young S."/>
            <person name="Zeng Q."/>
            <person name="Chapman S."/>
            <person name="Gujja S."/>
            <person name="Saif S."/>
            <person name="Birren B."/>
        </authorList>
    </citation>
    <scope>NUCLEOTIDE SEQUENCE [LARGE SCALE GENOMIC DNA]</scope>
    <source>
        <strain evidence="4">CBS 10435</strain>
    </source>
</reference>
<name>A0A1B9IHS7_9TREE</name>
<gene>
    <name evidence="3" type="ORF">L486_07289</name>
</gene>
<dbReference type="EMBL" id="KI669467">
    <property type="protein sequence ID" value="OCF55176.1"/>
    <property type="molecule type" value="Genomic_DNA"/>
</dbReference>
<evidence type="ECO:0000256" key="1">
    <source>
        <dbReference type="SAM" id="Coils"/>
    </source>
</evidence>
<feature type="coiled-coil region" evidence="1">
    <location>
        <begin position="60"/>
        <end position="94"/>
    </location>
</feature>
<evidence type="ECO:0000313" key="3">
    <source>
        <dbReference type="EMBL" id="OCF55176.1"/>
    </source>
</evidence>
<accession>A0A1B9IHS7</accession>
<keyword evidence="4" id="KW-1185">Reference proteome</keyword>
<feature type="region of interest" description="Disordered" evidence="2">
    <location>
        <begin position="1"/>
        <end position="37"/>
    </location>
</feature>
<keyword evidence="1" id="KW-0175">Coiled coil</keyword>
<evidence type="ECO:0000313" key="4">
    <source>
        <dbReference type="Proteomes" id="UP000092583"/>
    </source>
</evidence>
<feature type="coiled-coil region" evidence="1">
    <location>
        <begin position="123"/>
        <end position="154"/>
    </location>
</feature>
<dbReference type="OrthoDB" id="10644494at2759"/>
<reference evidence="3 4" key="1">
    <citation type="submission" date="2013-07" db="EMBL/GenBank/DDBJ databases">
        <title>The Genome Sequence of Kwoniella mangroviensis CBS10435.</title>
        <authorList>
            <consortium name="The Broad Institute Genome Sequencing Platform"/>
            <person name="Cuomo C."/>
            <person name="Litvintseva A."/>
            <person name="Chen Y."/>
            <person name="Heitman J."/>
            <person name="Sun S."/>
            <person name="Springer D."/>
            <person name="Dromer F."/>
            <person name="Young S.K."/>
            <person name="Zeng Q."/>
            <person name="Gargeya S."/>
            <person name="Fitzgerald M."/>
            <person name="Abouelleil A."/>
            <person name="Alvarado L."/>
            <person name="Berlin A.M."/>
            <person name="Chapman S.B."/>
            <person name="Dewar J."/>
            <person name="Goldberg J."/>
            <person name="Griggs A."/>
            <person name="Gujja S."/>
            <person name="Hansen M."/>
            <person name="Howarth C."/>
            <person name="Imamovic A."/>
            <person name="Larimer J."/>
            <person name="McCowan C."/>
            <person name="Murphy C."/>
            <person name="Pearson M."/>
            <person name="Priest M."/>
            <person name="Roberts A."/>
            <person name="Saif S."/>
            <person name="Shea T."/>
            <person name="Sykes S."/>
            <person name="Wortman J."/>
            <person name="Nusbaum C."/>
            <person name="Birren B."/>
        </authorList>
    </citation>
    <scope>NUCLEOTIDE SEQUENCE [LARGE SCALE GENOMIC DNA]</scope>
    <source>
        <strain evidence="3 4">CBS 10435</strain>
    </source>
</reference>
<feature type="region of interest" description="Disordered" evidence="2">
    <location>
        <begin position="174"/>
        <end position="194"/>
    </location>
</feature>